<evidence type="ECO:0000256" key="5">
    <source>
        <dbReference type="ARBA" id="ARBA00022741"/>
    </source>
</evidence>
<evidence type="ECO:0000256" key="9">
    <source>
        <dbReference type="ARBA" id="ARBA00048679"/>
    </source>
</evidence>
<dbReference type="EC" id="2.7.11.1" evidence="2"/>
<feature type="region of interest" description="Disordered" evidence="10">
    <location>
        <begin position="1"/>
        <end position="28"/>
    </location>
</feature>
<comment type="catalytic activity">
    <reaction evidence="8">
        <text>L-threonyl-[protein] + ATP = O-phospho-L-threonyl-[protein] + ADP + H(+)</text>
        <dbReference type="Rhea" id="RHEA:46608"/>
        <dbReference type="Rhea" id="RHEA-COMP:11060"/>
        <dbReference type="Rhea" id="RHEA-COMP:11605"/>
        <dbReference type="ChEBI" id="CHEBI:15378"/>
        <dbReference type="ChEBI" id="CHEBI:30013"/>
        <dbReference type="ChEBI" id="CHEBI:30616"/>
        <dbReference type="ChEBI" id="CHEBI:61977"/>
        <dbReference type="ChEBI" id="CHEBI:456216"/>
        <dbReference type="EC" id="2.7.11.1"/>
    </reaction>
</comment>
<dbReference type="EMBL" id="CM035408">
    <property type="protein sequence ID" value="KAH7442616.1"/>
    <property type="molecule type" value="Genomic_DNA"/>
</dbReference>
<keyword evidence="6" id="KW-0418">Kinase</keyword>
<protein>
    <recommendedName>
        <fullName evidence="2">non-specific serine/threonine protein kinase</fullName>
        <ecNumber evidence="2">2.7.11.1</ecNumber>
    </recommendedName>
</protein>
<evidence type="ECO:0000256" key="10">
    <source>
        <dbReference type="SAM" id="MobiDB-lite"/>
    </source>
</evidence>
<comment type="caution">
    <text evidence="12">The sequence shown here is derived from an EMBL/GenBank/DDBJ whole genome shotgun (WGS) entry which is preliminary data.</text>
</comment>
<dbReference type="PANTHER" id="PTHR45637">
    <property type="entry name" value="FLIPPASE KINASE 1-RELATED"/>
    <property type="match status" value="1"/>
</dbReference>
<feature type="compositionally biased region" description="Basic and acidic residues" evidence="10">
    <location>
        <begin position="1"/>
        <end position="14"/>
    </location>
</feature>
<keyword evidence="5" id="KW-0547">Nucleotide-binding</keyword>
<dbReference type="OMA" id="GEICIDH"/>
<organism evidence="12 13">
    <name type="scientific">Ceratopteris richardii</name>
    <name type="common">Triangle waterfern</name>
    <dbReference type="NCBI Taxonomy" id="49495"/>
    <lineage>
        <taxon>Eukaryota</taxon>
        <taxon>Viridiplantae</taxon>
        <taxon>Streptophyta</taxon>
        <taxon>Embryophyta</taxon>
        <taxon>Tracheophyta</taxon>
        <taxon>Polypodiopsida</taxon>
        <taxon>Polypodiidae</taxon>
        <taxon>Polypodiales</taxon>
        <taxon>Pteridineae</taxon>
        <taxon>Pteridaceae</taxon>
        <taxon>Parkerioideae</taxon>
        <taxon>Ceratopteris</taxon>
    </lineage>
</organism>
<dbReference type="FunFam" id="1.10.510.10:FF:000028">
    <property type="entry name" value="serine/threonine-protein kinase D6PK-like"/>
    <property type="match status" value="1"/>
</dbReference>
<gene>
    <name evidence="12" type="ORF">KP509_03G096500</name>
</gene>
<evidence type="ECO:0000256" key="2">
    <source>
        <dbReference type="ARBA" id="ARBA00012513"/>
    </source>
</evidence>
<reference evidence="12" key="1">
    <citation type="submission" date="2021-08" db="EMBL/GenBank/DDBJ databases">
        <title>WGS assembly of Ceratopteris richardii.</title>
        <authorList>
            <person name="Marchant D.B."/>
            <person name="Chen G."/>
            <person name="Jenkins J."/>
            <person name="Shu S."/>
            <person name="Leebens-Mack J."/>
            <person name="Grimwood J."/>
            <person name="Schmutz J."/>
            <person name="Soltis P."/>
            <person name="Soltis D."/>
            <person name="Chen Z.-H."/>
        </authorList>
    </citation>
    <scope>NUCLEOTIDE SEQUENCE</scope>
    <source>
        <strain evidence="12">Whitten #5841</strain>
        <tissue evidence="12">Leaf</tissue>
    </source>
</reference>
<accession>A0A8T2V9F3</accession>
<dbReference type="CDD" id="cd05574">
    <property type="entry name" value="STKc_phototropin_like"/>
    <property type="match status" value="1"/>
</dbReference>
<dbReference type="GO" id="GO:0004674">
    <property type="term" value="F:protein serine/threonine kinase activity"/>
    <property type="evidence" value="ECO:0007669"/>
    <property type="project" value="UniProtKB-KW"/>
</dbReference>
<dbReference type="InterPro" id="IPR008271">
    <property type="entry name" value="Ser/Thr_kinase_AS"/>
</dbReference>
<dbReference type="InterPro" id="IPR000719">
    <property type="entry name" value="Prot_kinase_dom"/>
</dbReference>
<dbReference type="FunFam" id="3.30.200.20:FF:000753">
    <property type="entry name" value="Serine/Threonine Kinase"/>
    <property type="match status" value="1"/>
</dbReference>
<evidence type="ECO:0000313" key="12">
    <source>
        <dbReference type="EMBL" id="KAH7442616.1"/>
    </source>
</evidence>
<evidence type="ECO:0000256" key="6">
    <source>
        <dbReference type="ARBA" id="ARBA00022777"/>
    </source>
</evidence>
<dbReference type="SUPFAM" id="SSF56112">
    <property type="entry name" value="Protein kinase-like (PK-like)"/>
    <property type="match status" value="1"/>
</dbReference>
<dbReference type="Pfam" id="PF00069">
    <property type="entry name" value="Pkinase"/>
    <property type="match status" value="2"/>
</dbReference>
<evidence type="ECO:0000256" key="3">
    <source>
        <dbReference type="ARBA" id="ARBA00022527"/>
    </source>
</evidence>
<dbReference type="PROSITE" id="PS50011">
    <property type="entry name" value="PROTEIN_KINASE_DOM"/>
    <property type="match status" value="1"/>
</dbReference>
<dbReference type="Proteomes" id="UP000825935">
    <property type="component" value="Chromosome 3"/>
</dbReference>
<dbReference type="OrthoDB" id="432483at2759"/>
<dbReference type="AlphaFoldDB" id="A0A8T2V9F3"/>
<evidence type="ECO:0000313" key="13">
    <source>
        <dbReference type="Proteomes" id="UP000825935"/>
    </source>
</evidence>
<dbReference type="PROSITE" id="PS00108">
    <property type="entry name" value="PROTEIN_KINASE_ST"/>
    <property type="match status" value="1"/>
</dbReference>
<feature type="domain" description="Protein kinase" evidence="11">
    <location>
        <begin position="117"/>
        <end position="488"/>
    </location>
</feature>
<dbReference type="InterPro" id="IPR011009">
    <property type="entry name" value="Kinase-like_dom_sf"/>
</dbReference>
<evidence type="ECO:0000256" key="8">
    <source>
        <dbReference type="ARBA" id="ARBA00047899"/>
    </source>
</evidence>
<dbReference type="FunFam" id="1.10.510.10:FF:000020">
    <property type="entry name" value="serine/threonine-protein kinase D6PK-like"/>
    <property type="match status" value="1"/>
</dbReference>
<keyword evidence="13" id="KW-1185">Reference proteome</keyword>
<name>A0A8T2V9F3_CERRI</name>
<comment type="similarity">
    <text evidence="1">Belongs to the protein kinase superfamily. AGC Ser/Thr protein kinase family.</text>
</comment>
<keyword evidence="7" id="KW-0067">ATP-binding</keyword>
<dbReference type="SMART" id="SM00220">
    <property type="entry name" value="S_TKc"/>
    <property type="match status" value="1"/>
</dbReference>
<evidence type="ECO:0000259" key="11">
    <source>
        <dbReference type="PROSITE" id="PS50011"/>
    </source>
</evidence>
<sequence>MCEPHSCADRTGEHNDDDNSDGDETFSAAHSMQKSCTWPSATLETGKCQVVSPRSSIGQTSSSSTTTTSYRDAQVSVQSHSFGVSCNNRPHKAHDIGWEAIRSLASANGGEICIDHFTFLQKLGSGDIGSVFLTELQQTGCLFAMKIMDKRALEVRNKLARAQMEREILQVLDHPFLPTLYSHIDNAHYSCLIMEFCPGGDLHILRQRQPMKRFNDKASRFYAAEVLLALEYLHMMGIIYRDLKPENVLVRADGHIMLSDFDLSMKCTVNPTLSRVEATNGLTEGSASPFPCGATCVGASTAATACIMPLGCVSPCSVHPVASCIPMPRLLQFPGSNRRRQSVKARSGKAQHIAAGKSSDMCGTQEQLPELHAEPTAARSMSFVGTHEYLAPEIILGEGHGSAVDWWTFGIFLFELLYGRTPFKGADHEVTLMNVVTQLLRFPSEDEFVHSSPSIAAQDLIRGLLVKDPSKRLAAIRGAAEIKQHPFFAGINWALIRCEIPPEIPSPYILPNPIPSYVALPDYDDPENCFLAVSPASDYNEPEYQVF</sequence>
<evidence type="ECO:0000256" key="1">
    <source>
        <dbReference type="ARBA" id="ARBA00009903"/>
    </source>
</evidence>
<dbReference type="Gene3D" id="3.30.200.20">
    <property type="entry name" value="Phosphorylase Kinase, domain 1"/>
    <property type="match status" value="1"/>
</dbReference>
<keyword evidence="4" id="KW-0808">Transferase</keyword>
<proteinExistence type="inferred from homology"/>
<keyword evidence="3" id="KW-0723">Serine/threonine-protein kinase</keyword>
<feature type="compositionally biased region" description="Acidic residues" evidence="10">
    <location>
        <begin position="15"/>
        <end position="24"/>
    </location>
</feature>
<dbReference type="GO" id="GO:0005524">
    <property type="term" value="F:ATP binding"/>
    <property type="evidence" value="ECO:0007669"/>
    <property type="project" value="UniProtKB-KW"/>
</dbReference>
<comment type="catalytic activity">
    <reaction evidence="9">
        <text>L-seryl-[protein] + ATP = O-phospho-L-seryl-[protein] + ADP + H(+)</text>
        <dbReference type="Rhea" id="RHEA:17989"/>
        <dbReference type="Rhea" id="RHEA-COMP:9863"/>
        <dbReference type="Rhea" id="RHEA-COMP:11604"/>
        <dbReference type="ChEBI" id="CHEBI:15378"/>
        <dbReference type="ChEBI" id="CHEBI:29999"/>
        <dbReference type="ChEBI" id="CHEBI:30616"/>
        <dbReference type="ChEBI" id="CHEBI:83421"/>
        <dbReference type="ChEBI" id="CHEBI:456216"/>
        <dbReference type="EC" id="2.7.11.1"/>
    </reaction>
</comment>
<evidence type="ECO:0000256" key="7">
    <source>
        <dbReference type="ARBA" id="ARBA00022840"/>
    </source>
</evidence>
<dbReference type="Gene3D" id="1.10.510.10">
    <property type="entry name" value="Transferase(Phosphotransferase) domain 1"/>
    <property type="match status" value="2"/>
</dbReference>
<evidence type="ECO:0000256" key="4">
    <source>
        <dbReference type="ARBA" id="ARBA00022679"/>
    </source>
</evidence>